<keyword evidence="2" id="KW-1185">Reference proteome</keyword>
<dbReference type="EMBL" id="JAGGKV010000008">
    <property type="protein sequence ID" value="MBP1964264.1"/>
    <property type="molecule type" value="Genomic_DNA"/>
</dbReference>
<reference evidence="1 2" key="1">
    <citation type="submission" date="2021-03" db="EMBL/GenBank/DDBJ databases">
        <title>Genomic Encyclopedia of Type Strains, Phase IV (KMG-IV): sequencing the most valuable type-strain genomes for metagenomic binning, comparative biology and taxonomic classification.</title>
        <authorList>
            <person name="Goeker M."/>
        </authorList>
    </citation>
    <scope>NUCLEOTIDE SEQUENCE [LARGE SCALE GENOMIC DNA]</scope>
    <source>
        <strain evidence="1 2">DSM 24950</strain>
    </source>
</reference>
<dbReference type="Proteomes" id="UP001519344">
    <property type="component" value="Unassembled WGS sequence"/>
</dbReference>
<organism evidence="1 2">
    <name type="scientific">Paenibacillus aceris</name>
    <dbReference type="NCBI Taxonomy" id="869555"/>
    <lineage>
        <taxon>Bacteria</taxon>
        <taxon>Bacillati</taxon>
        <taxon>Bacillota</taxon>
        <taxon>Bacilli</taxon>
        <taxon>Bacillales</taxon>
        <taxon>Paenibacillaceae</taxon>
        <taxon>Paenibacillus</taxon>
    </lineage>
</organism>
<sequence length="175" mass="19697">MKPDIENLVGITEKLEQSGISYSLGGSGLLLSLGLTDSVRDWDLMTEAPKDMVMAALQNYEVEDITSGDYPFGSEYKLFIHKENPQVEVIGGFSIYSDKGLCRMPSIPVCRWNGIQVGSPEVWYVAYALMHRKEKAELLLSYLKERGADQAILEKLKNEPLPEEILQEIELLNKN</sequence>
<evidence type="ECO:0008006" key="3">
    <source>
        <dbReference type="Google" id="ProtNLM"/>
    </source>
</evidence>
<name>A0ABS4I010_9BACL</name>
<evidence type="ECO:0000313" key="1">
    <source>
        <dbReference type="EMBL" id="MBP1964264.1"/>
    </source>
</evidence>
<gene>
    <name evidence="1" type="ORF">J2Z65_003487</name>
</gene>
<comment type="caution">
    <text evidence="1">The sequence shown here is derived from an EMBL/GenBank/DDBJ whole genome shotgun (WGS) entry which is preliminary data.</text>
</comment>
<proteinExistence type="predicted"/>
<dbReference type="Gene3D" id="3.30.460.40">
    <property type="match status" value="1"/>
</dbReference>
<dbReference type="RefSeq" id="WP_167059998.1">
    <property type="nucleotide sequence ID" value="NZ_JAAOZR010000023.1"/>
</dbReference>
<accession>A0ABS4I010</accession>
<dbReference type="SUPFAM" id="SSF81301">
    <property type="entry name" value="Nucleotidyltransferase"/>
    <property type="match status" value="1"/>
</dbReference>
<protein>
    <recommendedName>
        <fullName evidence="3">Nucleotidyltransferase family protein</fullName>
    </recommendedName>
</protein>
<dbReference type="InterPro" id="IPR043519">
    <property type="entry name" value="NT_sf"/>
</dbReference>
<evidence type="ECO:0000313" key="2">
    <source>
        <dbReference type="Proteomes" id="UP001519344"/>
    </source>
</evidence>